<accession>A0ABW5SVS3</accession>
<reference evidence="2" key="1">
    <citation type="journal article" date="2019" name="Int. J. Syst. Evol. Microbiol.">
        <title>The Global Catalogue of Microorganisms (GCM) 10K type strain sequencing project: providing services to taxonomists for standard genome sequencing and annotation.</title>
        <authorList>
            <consortium name="The Broad Institute Genomics Platform"/>
            <consortium name="The Broad Institute Genome Sequencing Center for Infectious Disease"/>
            <person name="Wu L."/>
            <person name="Ma J."/>
        </authorList>
    </citation>
    <scope>NUCLEOTIDE SEQUENCE [LARGE SCALE GENOMIC DNA]</scope>
    <source>
        <strain evidence="2">KCTC 33849</strain>
    </source>
</reference>
<name>A0ABW5SVS3_9BACL</name>
<keyword evidence="2" id="KW-1185">Reference proteome</keyword>
<sequence>HWVASGSGAVLVHLPEGETSISLDAAVSKSIQVTNVDGVSDILVGVIVNDPILVSMSAGISSMKGFAVVNGATLVRVSSTRVSTLSMGGAANNATRIMIAAADSLMSITTEGFYHERDIAEAMYESVPPIFTRIDEYKQIQKAQSTELHRFAALREEALNDLSYVDRLSLKGVRKFETRLKIPTDESKSLLLRRDAIKNRLQGPGLIQESTFNEMMNTFYDTTVEQDRAHDIVRTTIWSKRGIPDNISEMEEVAEDVLPIYLEHEFIPTWLTWGEIEEYG</sequence>
<feature type="non-terminal residue" evidence="1">
    <location>
        <position position="280"/>
    </location>
</feature>
<comment type="caution">
    <text evidence="1">The sequence shown here is derived from an EMBL/GenBank/DDBJ whole genome shotgun (WGS) entry which is preliminary data.</text>
</comment>
<gene>
    <name evidence="1" type="ORF">ACFSVM_25460</name>
</gene>
<dbReference type="Proteomes" id="UP001597540">
    <property type="component" value="Unassembled WGS sequence"/>
</dbReference>
<dbReference type="Pfam" id="PF10076">
    <property type="entry name" value="Phage_Mu_Gp48"/>
    <property type="match status" value="1"/>
</dbReference>
<organism evidence="1 2">
    <name type="scientific">Paenibacillus shunpengii</name>
    <dbReference type="NCBI Taxonomy" id="2054424"/>
    <lineage>
        <taxon>Bacteria</taxon>
        <taxon>Bacillati</taxon>
        <taxon>Bacillota</taxon>
        <taxon>Bacilli</taxon>
        <taxon>Bacillales</taxon>
        <taxon>Paenibacillaceae</taxon>
        <taxon>Paenibacillus</taxon>
    </lineage>
</organism>
<feature type="non-terminal residue" evidence="1">
    <location>
        <position position="1"/>
    </location>
</feature>
<evidence type="ECO:0000313" key="2">
    <source>
        <dbReference type="Proteomes" id="UP001597540"/>
    </source>
</evidence>
<evidence type="ECO:0000313" key="1">
    <source>
        <dbReference type="EMBL" id="MFD2703781.1"/>
    </source>
</evidence>
<dbReference type="EMBL" id="JBHUMJ010000014">
    <property type="protein sequence ID" value="MFD2703781.1"/>
    <property type="molecule type" value="Genomic_DNA"/>
</dbReference>
<dbReference type="InterPro" id="IPR018755">
    <property type="entry name" value="Phage_Mu_Gp48"/>
</dbReference>
<protein>
    <submittedName>
        <fullName evidence="1">Phage tail protein</fullName>
    </submittedName>
</protein>
<proteinExistence type="predicted"/>
<dbReference type="RefSeq" id="WP_379265311.1">
    <property type="nucleotide sequence ID" value="NZ_JBHUMJ010000014.1"/>
</dbReference>